<dbReference type="AlphaFoldDB" id="A0AAV6VRY3"/>
<feature type="compositionally biased region" description="Basic and acidic residues" evidence="2">
    <location>
        <begin position="78"/>
        <end position="88"/>
    </location>
</feature>
<dbReference type="EMBL" id="JAFNEN010000026">
    <property type="protein sequence ID" value="KAG8199632.1"/>
    <property type="molecule type" value="Genomic_DNA"/>
</dbReference>
<feature type="compositionally biased region" description="Basic residues" evidence="2">
    <location>
        <begin position="113"/>
        <end position="126"/>
    </location>
</feature>
<feature type="compositionally biased region" description="Basic and acidic residues" evidence="2">
    <location>
        <begin position="61"/>
        <end position="70"/>
    </location>
</feature>
<evidence type="ECO:0000256" key="1">
    <source>
        <dbReference type="ARBA" id="ARBA00009569"/>
    </source>
</evidence>
<dbReference type="PANTHER" id="PTHR31911">
    <property type="entry name" value="PROTEIN FAM133"/>
    <property type="match status" value="1"/>
</dbReference>
<feature type="compositionally biased region" description="Basic residues" evidence="2">
    <location>
        <begin position="143"/>
        <end position="153"/>
    </location>
</feature>
<gene>
    <name evidence="3" type="ORF">JTE90_009466</name>
</gene>
<evidence type="ECO:0000313" key="3">
    <source>
        <dbReference type="EMBL" id="KAG8199632.1"/>
    </source>
</evidence>
<organism evidence="3 4">
    <name type="scientific">Oedothorax gibbosus</name>
    <dbReference type="NCBI Taxonomy" id="931172"/>
    <lineage>
        <taxon>Eukaryota</taxon>
        <taxon>Metazoa</taxon>
        <taxon>Ecdysozoa</taxon>
        <taxon>Arthropoda</taxon>
        <taxon>Chelicerata</taxon>
        <taxon>Arachnida</taxon>
        <taxon>Araneae</taxon>
        <taxon>Araneomorphae</taxon>
        <taxon>Entelegynae</taxon>
        <taxon>Araneoidea</taxon>
        <taxon>Linyphiidae</taxon>
        <taxon>Erigoninae</taxon>
        <taxon>Oedothorax</taxon>
    </lineage>
</organism>
<evidence type="ECO:0008006" key="5">
    <source>
        <dbReference type="Google" id="ProtNLM"/>
    </source>
</evidence>
<comment type="similarity">
    <text evidence="1">Belongs to the FAM133 family.</text>
</comment>
<feature type="compositionally biased region" description="Low complexity" evidence="2">
    <location>
        <begin position="97"/>
        <end position="106"/>
    </location>
</feature>
<proteinExistence type="inferred from homology"/>
<evidence type="ECO:0000313" key="4">
    <source>
        <dbReference type="Proteomes" id="UP000827092"/>
    </source>
</evidence>
<evidence type="ECO:0000256" key="2">
    <source>
        <dbReference type="SAM" id="MobiDB-lite"/>
    </source>
</evidence>
<keyword evidence="4" id="KW-1185">Reference proteome</keyword>
<name>A0AAV6VRY3_9ARAC</name>
<sequence>MGKRDTRYAYMNPIAMARARGPVSSGGPSMRDYMNRERPSWEEVKEILRKKKQGSSTLAAWEDRMNEKFRKELKRNREKLLKENSSDKKKLKKKRSSSSSPRLSENTSEKSAHSSKHKHKKSKRKRDHSDKEEDCLDSVSTKLAKKNKHKKEK</sequence>
<comment type="caution">
    <text evidence="3">The sequence shown here is derived from an EMBL/GenBank/DDBJ whole genome shotgun (WGS) entry which is preliminary data.</text>
</comment>
<dbReference type="InterPro" id="IPR026766">
    <property type="entry name" value="Fam133"/>
</dbReference>
<feature type="region of interest" description="Disordered" evidence="2">
    <location>
        <begin position="19"/>
        <end position="38"/>
    </location>
</feature>
<dbReference type="PANTHER" id="PTHR31911:SF1">
    <property type="entry name" value="FAMILY WITH SEQUENCE SIMILARITY 133 MEMBER B-RELATED"/>
    <property type="match status" value="1"/>
</dbReference>
<reference evidence="3 4" key="1">
    <citation type="journal article" date="2022" name="Nat. Ecol. Evol.">
        <title>A masculinizing supergene underlies an exaggerated male reproductive morph in a spider.</title>
        <authorList>
            <person name="Hendrickx F."/>
            <person name="De Corte Z."/>
            <person name="Sonet G."/>
            <person name="Van Belleghem S.M."/>
            <person name="Kostlbacher S."/>
            <person name="Vangestel C."/>
        </authorList>
    </citation>
    <scope>NUCLEOTIDE SEQUENCE [LARGE SCALE GENOMIC DNA]</scope>
    <source>
        <strain evidence="3">W744_W776</strain>
    </source>
</reference>
<dbReference type="Proteomes" id="UP000827092">
    <property type="component" value="Unassembled WGS sequence"/>
</dbReference>
<protein>
    <recommendedName>
        <fullName evidence="5">Protein FAM133B</fullName>
    </recommendedName>
</protein>
<feature type="region of interest" description="Disordered" evidence="2">
    <location>
        <begin position="44"/>
        <end position="153"/>
    </location>
</feature>
<accession>A0AAV6VRY3</accession>